<dbReference type="Proteomes" id="UP000069632">
    <property type="component" value="Unassembled WGS sequence"/>
</dbReference>
<keyword evidence="2" id="KW-1185">Reference proteome</keyword>
<accession>A0A128EIC3</accession>
<proteinExistence type="predicted"/>
<organism evidence="1 2">
    <name type="scientific">Campylobacter geochelonis</name>
    <dbReference type="NCBI Taxonomy" id="1780362"/>
    <lineage>
        <taxon>Bacteria</taxon>
        <taxon>Pseudomonadati</taxon>
        <taxon>Campylobacterota</taxon>
        <taxon>Epsilonproteobacteria</taxon>
        <taxon>Campylobacterales</taxon>
        <taxon>Campylobacteraceae</taxon>
        <taxon>Campylobacter</taxon>
    </lineage>
</organism>
<dbReference type="EMBL" id="FIZP01000003">
    <property type="protein sequence ID" value="CZE47636.1"/>
    <property type="molecule type" value="Genomic_DNA"/>
</dbReference>
<dbReference type="AlphaFoldDB" id="A0A128EIC3"/>
<gene>
    <name evidence="1" type="ORF">ERS672216_00994</name>
</gene>
<protein>
    <submittedName>
        <fullName evidence="1">Uncharacterized protein</fullName>
    </submittedName>
</protein>
<sequence length="45" mass="5062">MPLLIPLASVITTVFTVALVYETGKNAKRKFDRKKARQSRSKGQI</sequence>
<evidence type="ECO:0000313" key="2">
    <source>
        <dbReference type="Proteomes" id="UP000069632"/>
    </source>
</evidence>
<dbReference type="RefSeq" id="WP_165589854.1">
    <property type="nucleotide sequence ID" value="NZ_CP053844.1"/>
</dbReference>
<name>A0A128EIC3_9BACT</name>
<evidence type="ECO:0000313" key="1">
    <source>
        <dbReference type="EMBL" id="CZE47636.1"/>
    </source>
</evidence>
<reference evidence="1 2" key="1">
    <citation type="submission" date="2016-02" db="EMBL/GenBank/DDBJ databases">
        <authorList>
            <consortium name="Pathogen Informatics"/>
        </authorList>
    </citation>
    <scope>NUCLEOTIDE SEQUENCE [LARGE SCALE GENOMIC DNA]</scope>
    <source>
        <strain evidence="1 2">RC20</strain>
    </source>
</reference>